<evidence type="ECO:0008006" key="3">
    <source>
        <dbReference type="Google" id="ProtNLM"/>
    </source>
</evidence>
<proteinExistence type="predicted"/>
<dbReference type="Proteomes" id="UP001284601">
    <property type="component" value="Unassembled WGS sequence"/>
</dbReference>
<organism evidence="1 2">
    <name type="scientific">Conexibacter stalactiti</name>
    <dbReference type="NCBI Taxonomy" id="1940611"/>
    <lineage>
        <taxon>Bacteria</taxon>
        <taxon>Bacillati</taxon>
        <taxon>Actinomycetota</taxon>
        <taxon>Thermoleophilia</taxon>
        <taxon>Solirubrobacterales</taxon>
        <taxon>Conexibacteraceae</taxon>
        <taxon>Conexibacter</taxon>
    </lineage>
</organism>
<evidence type="ECO:0000313" key="1">
    <source>
        <dbReference type="EMBL" id="MDW5594316.1"/>
    </source>
</evidence>
<dbReference type="SUPFAM" id="SSF158682">
    <property type="entry name" value="TerB-like"/>
    <property type="match status" value="1"/>
</dbReference>
<dbReference type="EMBL" id="JAWSTH010000015">
    <property type="protein sequence ID" value="MDW5594316.1"/>
    <property type="molecule type" value="Genomic_DNA"/>
</dbReference>
<protein>
    <recommendedName>
        <fullName evidence="3">TerB family tellurite resistance protein</fullName>
    </recommendedName>
</protein>
<comment type="caution">
    <text evidence="1">The sequence shown here is derived from an EMBL/GenBank/DDBJ whole genome shotgun (WGS) entry which is preliminary data.</text>
</comment>
<accession>A0ABU4HLY8</accession>
<sequence length="322" mass="34342">MILRVARPQSDAILGAMRAIALAHGDDGVAPIDRQTIAACAQIVLGRDPGDADTITPREPQQLADALLSHDDAQQAVRLLAVMSLVGGRIDAEKTALVQQFADALGSDEDYLRILAETAAGEVAQAAACIVRKNAESFPQLETAGIDSDAIAPFLPYRDAPDAALEARYAALGQLPPNTFGHAFHEHFVSHGFAFPGNPGGLAEGFTTPHDSSHVLSGYSTSQLGELCVSTFIGAMHPDHPMAAEVLPVLFSWHLGIHLNDIAGAATGYFEPRRFWTAWDRGAAMSTDIVAAEWDFWGATEVDLEELRAAYDLPPVAQELLA</sequence>
<dbReference type="InterPro" id="IPR029024">
    <property type="entry name" value="TerB-like"/>
</dbReference>
<reference evidence="2" key="1">
    <citation type="submission" date="2023-07" db="EMBL/GenBank/DDBJ databases">
        <title>Conexibacter stalactiti sp. nov., isolated from stalactites in a lava cave and emended description of the genus Conexibacter.</title>
        <authorList>
            <person name="Lee S.D."/>
        </authorList>
    </citation>
    <scope>NUCLEOTIDE SEQUENCE [LARGE SCALE GENOMIC DNA]</scope>
    <source>
        <strain evidence="2">KCTC 39840</strain>
    </source>
</reference>
<gene>
    <name evidence="1" type="ORF">R7226_08215</name>
</gene>
<dbReference type="RefSeq" id="WP_318596587.1">
    <property type="nucleotide sequence ID" value="NZ_JAWSTH010000015.1"/>
</dbReference>
<keyword evidence="2" id="KW-1185">Reference proteome</keyword>
<name>A0ABU4HLY8_9ACTN</name>
<evidence type="ECO:0000313" key="2">
    <source>
        <dbReference type="Proteomes" id="UP001284601"/>
    </source>
</evidence>